<dbReference type="InterPro" id="IPR036922">
    <property type="entry name" value="Rieske_2Fe-2S_sf"/>
</dbReference>
<reference evidence="1 2" key="1">
    <citation type="submission" date="2018-11" db="EMBL/GenBank/DDBJ databases">
        <title>Arenibacter aquaticus sp.nov., a marine bacterium isolated from surface seawater in the South China Sea.</title>
        <authorList>
            <person name="Guo J."/>
            <person name="Sun J."/>
        </authorList>
    </citation>
    <scope>NUCLEOTIDE SEQUENCE [LARGE SCALE GENOMIC DNA]</scope>
    <source>
        <strain evidence="1 2">GUO666</strain>
    </source>
</reference>
<keyword evidence="2" id="KW-1185">Reference proteome</keyword>
<evidence type="ECO:0000313" key="2">
    <source>
        <dbReference type="Proteomes" id="UP000267585"/>
    </source>
</evidence>
<protein>
    <recommendedName>
        <fullName evidence="3">Rieske domain-containing protein</fullName>
    </recommendedName>
</protein>
<dbReference type="EMBL" id="RQPJ01000002">
    <property type="protein sequence ID" value="RTE54513.1"/>
    <property type="molecule type" value="Genomic_DNA"/>
</dbReference>
<gene>
    <name evidence="1" type="ORF">EHW67_04930</name>
</gene>
<dbReference type="Gene3D" id="2.102.10.10">
    <property type="entry name" value="Rieske [2Fe-2S] iron-sulphur domain"/>
    <property type="match status" value="1"/>
</dbReference>
<dbReference type="OrthoDB" id="1201186at2"/>
<sequence length="145" mass="15966">MKGVFGILVFFFLMGCDNNSTNRNPYLQEVSFRFDLNLNLPLYSPLTNTGSAVYVGNAGVGTRGAFVINTGFNSFMAWEASCPNHAPNDCSTMSLDGQVVSCSCEGYEYNLFTGQLMNKPEDGKTYHDLLFYRSTFSGNTVVISN</sequence>
<dbReference type="SUPFAM" id="SSF50022">
    <property type="entry name" value="ISP domain"/>
    <property type="match status" value="1"/>
</dbReference>
<dbReference type="Proteomes" id="UP000267585">
    <property type="component" value="Unassembled WGS sequence"/>
</dbReference>
<dbReference type="AlphaFoldDB" id="A0A3S0IP94"/>
<accession>A0A3S0IP94</accession>
<evidence type="ECO:0000313" key="1">
    <source>
        <dbReference type="EMBL" id="RTE54513.1"/>
    </source>
</evidence>
<name>A0A3S0IP94_9FLAO</name>
<dbReference type="PROSITE" id="PS51257">
    <property type="entry name" value="PROKAR_LIPOPROTEIN"/>
    <property type="match status" value="1"/>
</dbReference>
<evidence type="ECO:0008006" key="3">
    <source>
        <dbReference type="Google" id="ProtNLM"/>
    </source>
</evidence>
<comment type="caution">
    <text evidence="1">The sequence shown here is derived from an EMBL/GenBank/DDBJ whole genome shotgun (WGS) entry which is preliminary data.</text>
</comment>
<dbReference type="RefSeq" id="WP_126161247.1">
    <property type="nucleotide sequence ID" value="NZ_RQPJ01000002.1"/>
</dbReference>
<dbReference type="GO" id="GO:0051537">
    <property type="term" value="F:2 iron, 2 sulfur cluster binding"/>
    <property type="evidence" value="ECO:0007669"/>
    <property type="project" value="InterPro"/>
</dbReference>
<organism evidence="1 2">
    <name type="scientific">Arenibacter aquaticus</name>
    <dbReference type="NCBI Taxonomy" id="2489054"/>
    <lineage>
        <taxon>Bacteria</taxon>
        <taxon>Pseudomonadati</taxon>
        <taxon>Bacteroidota</taxon>
        <taxon>Flavobacteriia</taxon>
        <taxon>Flavobacteriales</taxon>
        <taxon>Flavobacteriaceae</taxon>
        <taxon>Arenibacter</taxon>
    </lineage>
</organism>
<proteinExistence type="predicted"/>